<evidence type="ECO:0000256" key="5">
    <source>
        <dbReference type="SAM" id="MobiDB-lite"/>
    </source>
</evidence>
<dbReference type="Gene3D" id="3.30.40.10">
    <property type="entry name" value="Zinc/RING finger domain, C3HC4 (zinc finger)"/>
    <property type="match status" value="1"/>
</dbReference>
<dbReference type="EMBL" id="JAEAOA010002006">
    <property type="protein sequence ID" value="KAK3585123.1"/>
    <property type="molecule type" value="Genomic_DNA"/>
</dbReference>
<feature type="region of interest" description="Disordered" evidence="5">
    <location>
        <begin position="406"/>
        <end position="453"/>
    </location>
</feature>
<sequence length="641" mass="72694">MHDSRAIKMRHMEMWFLFAMCVDLSSVSLKDRRIALVSLLDSLQDSSIIISGRRFRVILVFVNVKSKYISRLFDKMTATSSIDISNLSMKNMSIAYKKDKGKFLCLDVYICQLLRKLLLSQLDCCMKRFIFLEFNVVKVGFQAYSARDKVARSVKGIDGYTLPVAFPDLKEDPVIVVSDNYYDRPAIPNKWQGSYDGKDETRGPQKQKTQYSQFSHESTRLATFANSGFFTDPQIFAELGFFYRGQGDSVSCYECGITLSKWQTDDDPLLEHIRFSTECQHLSATLDPDILEDYKAQFQKTRADDRSWSEGVRQDKITSNAGCKIRSPQYTSFKVRLSTFANFPFISGLNVHSVAAAGFYYTGQADIVRCYACDGGLKRWEPGDDPWEEHFKWFPDCLHLEQSNFKSPRKHTKADEQSSYKSSGQHTKLEGSSEKFQDKASAVGDDKSSQGGLAGRLQEMNIGETKEHNPQKHLSEPDLSTPAALAVLELGYSQKKVQMALNELRKNGQAHFTANGILQVLFSYEDTDELTGNGEKEKIEPKTKLSVSSSIPAKNISSEESLTSAKSNKNASPNTQTVRRILEETDDLKSKMMCKRCKKNLRNMLILPCTHFCLCDHCSKEISLCPECWNPIKERVKTYIS</sequence>
<feature type="region of interest" description="Disordered" evidence="5">
    <location>
        <begin position="556"/>
        <end position="575"/>
    </location>
</feature>
<dbReference type="GO" id="GO:0005634">
    <property type="term" value="C:nucleus"/>
    <property type="evidence" value="ECO:0007669"/>
    <property type="project" value="TreeGrafter"/>
</dbReference>
<feature type="domain" description="RING-type" evidence="7">
    <location>
        <begin position="594"/>
        <end position="628"/>
    </location>
</feature>
<feature type="compositionally biased region" description="Basic and acidic residues" evidence="5">
    <location>
        <begin position="427"/>
        <end position="448"/>
    </location>
</feature>
<dbReference type="Pfam" id="PF13920">
    <property type="entry name" value="zf-C3HC4_3"/>
    <property type="match status" value="1"/>
</dbReference>
<name>A0AAE0S4N3_9BIVA</name>
<keyword evidence="6" id="KW-0732">Signal</keyword>
<feature type="signal peptide" evidence="6">
    <location>
        <begin position="1"/>
        <end position="26"/>
    </location>
</feature>
<reference evidence="8" key="3">
    <citation type="submission" date="2023-05" db="EMBL/GenBank/DDBJ databases">
        <authorList>
            <person name="Smith C.H."/>
        </authorList>
    </citation>
    <scope>NUCLEOTIDE SEQUENCE</scope>
    <source>
        <strain evidence="8">CHS0354</strain>
        <tissue evidence="8">Mantle</tissue>
    </source>
</reference>
<comment type="caution">
    <text evidence="8">The sequence shown here is derived from an EMBL/GenBank/DDBJ whole genome shotgun (WGS) entry which is preliminary data.</text>
</comment>
<dbReference type="PROSITE" id="PS50089">
    <property type="entry name" value="ZF_RING_2"/>
    <property type="match status" value="1"/>
</dbReference>
<dbReference type="CDD" id="cd16649">
    <property type="entry name" value="mRING-HC-C3HC5_CGRF1-like"/>
    <property type="match status" value="1"/>
</dbReference>
<organism evidence="8 9">
    <name type="scientific">Potamilus streckersoni</name>
    <dbReference type="NCBI Taxonomy" id="2493646"/>
    <lineage>
        <taxon>Eukaryota</taxon>
        <taxon>Metazoa</taxon>
        <taxon>Spiralia</taxon>
        <taxon>Lophotrochozoa</taxon>
        <taxon>Mollusca</taxon>
        <taxon>Bivalvia</taxon>
        <taxon>Autobranchia</taxon>
        <taxon>Heteroconchia</taxon>
        <taxon>Palaeoheterodonta</taxon>
        <taxon>Unionida</taxon>
        <taxon>Unionoidea</taxon>
        <taxon>Unionidae</taxon>
        <taxon>Ambleminae</taxon>
        <taxon>Lampsilini</taxon>
        <taxon>Potamilus</taxon>
    </lineage>
</organism>
<dbReference type="InterPro" id="IPR013083">
    <property type="entry name" value="Znf_RING/FYVE/PHD"/>
</dbReference>
<dbReference type="PANTHER" id="PTHR10044:SF139">
    <property type="entry name" value="DEATH-ASSOCIATED INHIBITOR OF APOPTOSIS 2"/>
    <property type="match status" value="1"/>
</dbReference>
<evidence type="ECO:0000313" key="9">
    <source>
        <dbReference type="Proteomes" id="UP001195483"/>
    </source>
</evidence>
<evidence type="ECO:0000256" key="3">
    <source>
        <dbReference type="ARBA" id="ARBA00022833"/>
    </source>
</evidence>
<evidence type="ECO:0000256" key="4">
    <source>
        <dbReference type="PROSITE-ProRule" id="PRU00175"/>
    </source>
</evidence>
<dbReference type="InterPro" id="IPR050784">
    <property type="entry name" value="IAP"/>
</dbReference>
<dbReference type="AlphaFoldDB" id="A0AAE0S4N3"/>
<dbReference type="PROSITE" id="PS50143">
    <property type="entry name" value="BIR_REPEAT_2"/>
    <property type="match status" value="2"/>
</dbReference>
<evidence type="ECO:0000256" key="2">
    <source>
        <dbReference type="ARBA" id="ARBA00022771"/>
    </source>
</evidence>
<feature type="compositionally biased region" description="Basic and acidic residues" evidence="5">
    <location>
        <begin position="534"/>
        <end position="543"/>
    </location>
</feature>
<evidence type="ECO:0000259" key="7">
    <source>
        <dbReference type="PROSITE" id="PS50089"/>
    </source>
</evidence>
<comment type="similarity">
    <text evidence="1">Belongs to the IAP family.</text>
</comment>
<feature type="chain" id="PRO_5042213258" description="RING-type domain-containing protein" evidence="6">
    <location>
        <begin position="27"/>
        <end position="641"/>
    </location>
</feature>
<dbReference type="GO" id="GO:0005737">
    <property type="term" value="C:cytoplasm"/>
    <property type="evidence" value="ECO:0007669"/>
    <property type="project" value="TreeGrafter"/>
</dbReference>
<feature type="region of interest" description="Disordered" evidence="5">
    <location>
        <begin position="531"/>
        <end position="551"/>
    </location>
</feature>
<accession>A0AAE0S4N3</accession>
<reference evidence="8" key="2">
    <citation type="journal article" date="2021" name="Genome Biol. Evol.">
        <title>Developing a high-quality reference genome for a parasitic bivalve with doubly uniparental inheritance (Bivalvia: Unionida).</title>
        <authorList>
            <person name="Smith C.H."/>
        </authorList>
    </citation>
    <scope>NUCLEOTIDE SEQUENCE</scope>
    <source>
        <strain evidence="8">CHS0354</strain>
        <tissue evidence="8">Mantle</tissue>
    </source>
</reference>
<evidence type="ECO:0000256" key="6">
    <source>
        <dbReference type="SAM" id="SignalP"/>
    </source>
</evidence>
<dbReference type="GO" id="GO:0008270">
    <property type="term" value="F:zinc ion binding"/>
    <property type="evidence" value="ECO:0007669"/>
    <property type="project" value="UniProtKB-KW"/>
</dbReference>
<keyword evidence="3" id="KW-0862">Zinc</keyword>
<evidence type="ECO:0000256" key="1">
    <source>
        <dbReference type="ARBA" id="ARBA00006672"/>
    </source>
</evidence>
<dbReference type="Proteomes" id="UP001195483">
    <property type="component" value="Unassembled WGS sequence"/>
</dbReference>
<protein>
    <recommendedName>
        <fullName evidence="7">RING-type domain-containing protein</fullName>
    </recommendedName>
</protein>
<dbReference type="Gene3D" id="1.10.1170.10">
    <property type="entry name" value="Inhibitor Of Apoptosis Protein (2mihbC-IAP-1), Chain A"/>
    <property type="match status" value="2"/>
</dbReference>
<dbReference type="InterPro" id="IPR001841">
    <property type="entry name" value="Znf_RING"/>
</dbReference>
<dbReference type="CDD" id="cd00022">
    <property type="entry name" value="BIR"/>
    <property type="match status" value="2"/>
</dbReference>
<proteinExistence type="inferred from homology"/>
<dbReference type="SUPFAM" id="SSF57924">
    <property type="entry name" value="Inhibitor of apoptosis (IAP) repeat"/>
    <property type="match status" value="2"/>
</dbReference>
<dbReference type="InterPro" id="IPR001370">
    <property type="entry name" value="BIR_rpt"/>
</dbReference>
<dbReference type="SMART" id="SM00238">
    <property type="entry name" value="BIR"/>
    <property type="match status" value="2"/>
</dbReference>
<dbReference type="Pfam" id="PF00653">
    <property type="entry name" value="BIR"/>
    <property type="match status" value="2"/>
</dbReference>
<evidence type="ECO:0000313" key="8">
    <source>
        <dbReference type="EMBL" id="KAK3585123.1"/>
    </source>
</evidence>
<dbReference type="PANTHER" id="PTHR10044">
    <property type="entry name" value="INHIBITOR OF APOPTOSIS"/>
    <property type="match status" value="1"/>
</dbReference>
<reference evidence="8" key="1">
    <citation type="journal article" date="2021" name="Genome Biol. Evol.">
        <title>A High-Quality Reference Genome for a Parasitic Bivalve with Doubly Uniparental Inheritance (Bivalvia: Unionida).</title>
        <authorList>
            <person name="Smith C.H."/>
        </authorList>
    </citation>
    <scope>NUCLEOTIDE SEQUENCE</scope>
    <source>
        <strain evidence="8">CHS0354</strain>
    </source>
</reference>
<keyword evidence="2 4" id="KW-0863">Zinc-finger</keyword>
<gene>
    <name evidence="8" type="ORF">CHS0354_034254</name>
</gene>
<keyword evidence="2 4" id="KW-0479">Metal-binding</keyword>
<keyword evidence="9" id="KW-1185">Reference proteome</keyword>